<proteinExistence type="predicted"/>
<keyword evidence="3" id="KW-1185">Reference proteome</keyword>
<feature type="domain" description="GIY-YIG" evidence="1">
    <location>
        <begin position="87"/>
        <end position="178"/>
    </location>
</feature>
<dbReference type="SUPFAM" id="SSF82771">
    <property type="entry name" value="GIY-YIG endonuclease"/>
    <property type="match status" value="1"/>
</dbReference>
<accession>A0ABY8MN85</accession>
<dbReference type="InterPro" id="IPR035901">
    <property type="entry name" value="GIY-YIG_endonuc_sf"/>
</dbReference>
<dbReference type="InterPro" id="IPR000305">
    <property type="entry name" value="GIY-YIG_endonuc"/>
</dbReference>
<reference evidence="2 3" key="1">
    <citation type="submission" date="2022-03" db="EMBL/GenBank/DDBJ databases">
        <title>Plant growth promoting endophytes with ACC deaminase activity.</title>
        <authorList>
            <person name="Charles T."/>
            <person name="Van Dyk A."/>
            <person name="Cheng J."/>
            <person name="Heil J."/>
        </authorList>
    </citation>
    <scope>NUCLEOTIDE SEQUENCE [LARGE SCALE GENOMIC DNA]</scope>
    <source>
        <strain evidence="2 3">8R6</strain>
    </source>
</reference>
<gene>
    <name evidence="2" type="ORF">MOQ58_16835</name>
</gene>
<evidence type="ECO:0000313" key="3">
    <source>
        <dbReference type="Proteomes" id="UP001243713"/>
    </source>
</evidence>
<dbReference type="RefSeq" id="WP_223481105.1">
    <property type="nucleotide sequence ID" value="NZ_CP093428.1"/>
</dbReference>
<dbReference type="CDD" id="cd00719">
    <property type="entry name" value="GIY-YIG_SF"/>
    <property type="match status" value="1"/>
</dbReference>
<dbReference type="EMBL" id="CP093428">
    <property type="protein sequence ID" value="WGK88203.1"/>
    <property type="molecule type" value="Genomic_DNA"/>
</dbReference>
<dbReference type="Proteomes" id="UP001243713">
    <property type="component" value="Chromosome"/>
</dbReference>
<dbReference type="Pfam" id="PF01541">
    <property type="entry name" value="GIY-YIG"/>
    <property type="match status" value="1"/>
</dbReference>
<name>A0ABY8MN85_9PSED</name>
<sequence>MTTDREAIKHARTLKLSLQAAIDLGEITSREQLLNLAAGCGLTVTRNGKGYAGFRCESGKRLRVHFNFGGHPVRISKERKSRKSTLGGTWIYALTAQSQDGTRKACYVGQTVNLRKRFRDHFMRPRPGYSSFALVEWAALEKVDIRVTVLSWIVGGQSIRTRFEGYWISLASQAGFETPDVHRWGNLPASDNPIGQPKIWPTADIVAASIPLAIAATEKLDFYPLFSNEELSELDSGGQLDLHLGLAETPDHIVFF</sequence>
<protein>
    <submittedName>
        <fullName evidence="2">GIY-YIG nuclease family protein</fullName>
    </submittedName>
</protein>
<evidence type="ECO:0000313" key="2">
    <source>
        <dbReference type="EMBL" id="WGK88203.1"/>
    </source>
</evidence>
<evidence type="ECO:0000259" key="1">
    <source>
        <dbReference type="PROSITE" id="PS50164"/>
    </source>
</evidence>
<dbReference type="PROSITE" id="PS50164">
    <property type="entry name" value="GIY_YIG"/>
    <property type="match status" value="1"/>
</dbReference>
<organism evidence="2 3">
    <name type="scientific">Pseudomonas migulae</name>
    <dbReference type="NCBI Taxonomy" id="78543"/>
    <lineage>
        <taxon>Bacteria</taxon>
        <taxon>Pseudomonadati</taxon>
        <taxon>Pseudomonadota</taxon>
        <taxon>Gammaproteobacteria</taxon>
        <taxon>Pseudomonadales</taxon>
        <taxon>Pseudomonadaceae</taxon>
        <taxon>Pseudomonas</taxon>
    </lineage>
</organism>